<evidence type="ECO:0000256" key="1">
    <source>
        <dbReference type="ARBA" id="ARBA00009646"/>
    </source>
</evidence>
<feature type="domain" description="Beta/gamma crystallin 'Greek key'" evidence="3">
    <location>
        <begin position="43"/>
        <end position="81"/>
    </location>
</feature>
<protein>
    <submittedName>
        <fullName evidence="5">Epidermal differentiation-specific protein</fullName>
    </submittedName>
</protein>
<dbReference type="Gene3D" id="2.170.15.10">
    <property type="entry name" value="Proaerolysin, chain A, domain 3"/>
    <property type="match status" value="1"/>
</dbReference>
<dbReference type="PANTHER" id="PTHR11818:SF103">
    <property type="entry name" value="BETA_GAMMA CRYSTALLIN 'GREEK KEY' DOMAIN-CONTAINING PROTEIN"/>
    <property type="match status" value="1"/>
</dbReference>
<sequence>MNKIIVYEHPDFKGLRKEFASDVSDLSKVSFDNCISSLKVIGNPWVAYTDANFAGEPTAYEEGEYASVYYNDDISSLELVREDLNNPQITLYEDENYQGRRLVLNTETNLHYGTFNDTVSSHKVQKGAWVLYQHSDRGGYIQVARAGRDVPKYEWFDNRLTHVHPLKAGKATIKAEVEWDKKKERAKSVIIESITVVNNGSEYQIFTTDVNREYSGSVTESFKFSDSTQIGFGTKLEVPLFGFNIGQSFNASNTFTVEKGKSTTTTKTKSIRVSLPARIPPHTKLTVNVVRKEVIVMVPVKLTSTTGFLSEVEYGEYVCECGDSINTEFKEEKIQPRTG</sequence>
<dbReference type="SMART" id="SM00247">
    <property type="entry name" value="XTALbg"/>
    <property type="match status" value="2"/>
</dbReference>
<feature type="domain" description="Beta/gamma crystallin 'Greek key'" evidence="3">
    <location>
        <begin position="2"/>
        <end position="42"/>
    </location>
</feature>
<dbReference type="SUPFAM" id="SSF56973">
    <property type="entry name" value="Aerolisin/ETX pore-forming domain"/>
    <property type="match status" value="1"/>
</dbReference>
<dbReference type="RefSeq" id="XP_017343374.2">
    <property type="nucleotide sequence ID" value="XM_017487885.3"/>
</dbReference>
<accession>A0A2D0SKZ3</accession>
<reference evidence="5" key="2">
    <citation type="submission" date="2025-08" db="UniProtKB">
        <authorList>
            <consortium name="RefSeq"/>
        </authorList>
    </citation>
    <scope>IDENTIFICATION</scope>
    <source>
        <tissue evidence="5">Blood</tissue>
    </source>
</reference>
<proteinExistence type="inferred from homology"/>
<reference evidence="4" key="1">
    <citation type="journal article" date="2016" name="Nat. Commun.">
        <title>The channel catfish genome sequence provides insights into the evolution of scale formation in teleosts.</title>
        <authorList>
            <person name="Liu Z."/>
            <person name="Liu S."/>
            <person name="Yao J."/>
            <person name="Bao L."/>
            <person name="Zhang J."/>
            <person name="Li Y."/>
            <person name="Jiang C."/>
            <person name="Sun L."/>
            <person name="Wang R."/>
            <person name="Zhang Y."/>
            <person name="Zhou T."/>
            <person name="Zeng Q."/>
            <person name="Fu Q."/>
            <person name="Gao S."/>
            <person name="Li N."/>
            <person name="Koren S."/>
            <person name="Jiang Y."/>
            <person name="Zimin A."/>
            <person name="Xu P."/>
            <person name="Phillippy A.M."/>
            <person name="Geng X."/>
            <person name="Song L."/>
            <person name="Sun F."/>
            <person name="Li C."/>
            <person name="Wang X."/>
            <person name="Chen A."/>
            <person name="Jin Y."/>
            <person name="Yuan Z."/>
            <person name="Yang Y."/>
            <person name="Tan S."/>
            <person name="Peatman E."/>
            <person name="Lu J."/>
            <person name="Qin Z."/>
            <person name="Dunham R."/>
            <person name="Li Z."/>
            <person name="Sonstegard T."/>
            <person name="Feng J."/>
            <person name="Danzmann R.G."/>
            <person name="Schroeder S."/>
            <person name="Scheffler B."/>
            <person name="Duke M.V."/>
            <person name="Ballard L."/>
            <person name="Kucuktas H."/>
            <person name="Kaltenboeck L."/>
            <person name="Liu H."/>
            <person name="Armbruster J."/>
            <person name="Xie Y."/>
            <person name="Kirby M.L."/>
            <person name="Tian Y."/>
            <person name="Flanagan M.E."/>
            <person name="Mu W."/>
            <person name="Waldbieser G.C."/>
        </authorList>
    </citation>
    <scope>NUCLEOTIDE SEQUENCE [LARGE SCALE GENOMIC DNA]</scope>
    <source>
        <strain evidence="4">SDA103</strain>
    </source>
</reference>
<organism evidence="4 5">
    <name type="scientific">Ictalurus punctatus</name>
    <name type="common">Channel catfish</name>
    <name type="synonym">Silurus punctatus</name>
    <dbReference type="NCBI Taxonomy" id="7998"/>
    <lineage>
        <taxon>Eukaryota</taxon>
        <taxon>Metazoa</taxon>
        <taxon>Chordata</taxon>
        <taxon>Craniata</taxon>
        <taxon>Vertebrata</taxon>
        <taxon>Euteleostomi</taxon>
        <taxon>Actinopterygii</taxon>
        <taxon>Neopterygii</taxon>
        <taxon>Teleostei</taxon>
        <taxon>Ostariophysi</taxon>
        <taxon>Siluriformes</taxon>
        <taxon>Ictaluridae</taxon>
        <taxon>Ictalurus</taxon>
    </lineage>
</organism>
<dbReference type="PROSITE" id="PS50915">
    <property type="entry name" value="CRYSTALLIN_BETA_GAMMA"/>
    <property type="match status" value="3"/>
</dbReference>
<dbReference type="InterPro" id="IPR011024">
    <property type="entry name" value="G_crystallin-like"/>
</dbReference>
<comment type="similarity">
    <text evidence="1">Belongs to the beta/gamma-crystallin family.</text>
</comment>
<dbReference type="KEGG" id="ipu:108276307"/>
<gene>
    <name evidence="5" type="primary">LOC108276307</name>
</gene>
<dbReference type="GeneID" id="108276307"/>
<dbReference type="AlphaFoldDB" id="A0A2D0SKZ3"/>
<name>A0A2D0SKZ3_ICTPU</name>
<dbReference type="Proteomes" id="UP000221080">
    <property type="component" value="Chromosome 15"/>
</dbReference>
<evidence type="ECO:0000256" key="2">
    <source>
        <dbReference type="ARBA" id="ARBA00022737"/>
    </source>
</evidence>
<dbReference type="InterPro" id="IPR050252">
    <property type="entry name" value="Beta/Gamma-Crystallin"/>
</dbReference>
<dbReference type="GO" id="GO:0007601">
    <property type="term" value="P:visual perception"/>
    <property type="evidence" value="ECO:0007669"/>
    <property type="project" value="TreeGrafter"/>
</dbReference>
<dbReference type="GO" id="GO:0002088">
    <property type="term" value="P:lens development in camera-type eye"/>
    <property type="evidence" value="ECO:0007669"/>
    <property type="project" value="TreeGrafter"/>
</dbReference>
<keyword evidence="2" id="KW-0677">Repeat</keyword>
<dbReference type="SUPFAM" id="SSF49695">
    <property type="entry name" value="gamma-Crystallin-like"/>
    <property type="match status" value="1"/>
</dbReference>
<dbReference type="Pfam" id="PF00030">
    <property type="entry name" value="Crystall"/>
    <property type="match status" value="2"/>
</dbReference>
<dbReference type="OrthoDB" id="8622782at2759"/>
<dbReference type="InterPro" id="IPR001064">
    <property type="entry name" value="Beta/gamma_crystallin"/>
</dbReference>
<dbReference type="PANTHER" id="PTHR11818">
    <property type="entry name" value="BETA/GAMMA CRYSTALLIN"/>
    <property type="match status" value="1"/>
</dbReference>
<evidence type="ECO:0000313" key="5">
    <source>
        <dbReference type="RefSeq" id="XP_017343374.2"/>
    </source>
</evidence>
<evidence type="ECO:0000313" key="4">
    <source>
        <dbReference type="Proteomes" id="UP000221080"/>
    </source>
</evidence>
<feature type="domain" description="Beta/gamma crystallin 'Greek key'" evidence="3">
    <location>
        <begin position="87"/>
        <end position="126"/>
    </location>
</feature>
<keyword evidence="4" id="KW-1185">Reference proteome</keyword>
<dbReference type="GO" id="GO:0005212">
    <property type="term" value="F:structural constituent of eye lens"/>
    <property type="evidence" value="ECO:0007669"/>
    <property type="project" value="TreeGrafter"/>
</dbReference>
<dbReference type="Gene3D" id="2.60.20.10">
    <property type="entry name" value="Crystallins"/>
    <property type="match status" value="2"/>
</dbReference>
<evidence type="ECO:0000259" key="3">
    <source>
        <dbReference type="PROSITE" id="PS50915"/>
    </source>
</evidence>
<dbReference type="CDD" id="cd20230">
    <property type="entry name" value="PFM_EP37-like"/>
    <property type="match status" value="1"/>
</dbReference>